<organism evidence="3 4">
    <name type="scientific">Paenibacillus tritici</name>
    <dbReference type="NCBI Taxonomy" id="1873425"/>
    <lineage>
        <taxon>Bacteria</taxon>
        <taxon>Bacillati</taxon>
        <taxon>Bacillota</taxon>
        <taxon>Bacilli</taxon>
        <taxon>Bacillales</taxon>
        <taxon>Paenibacillaceae</taxon>
        <taxon>Paenibacillus</taxon>
    </lineage>
</organism>
<dbReference type="Pfam" id="PF14285">
    <property type="entry name" value="DUF4367"/>
    <property type="match status" value="1"/>
</dbReference>
<keyword evidence="1" id="KW-1133">Transmembrane helix</keyword>
<keyword evidence="4" id="KW-1185">Reference proteome</keyword>
<gene>
    <name evidence="3" type="ORF">HQN87_09270</name>
</gene>
<dbReference type="InterPro" id="IPR025377">
    <property type="entry name" value="DUF4367"/>
</dbReference>
<proteinExistence type="predicted"/>
<keyword evidence="1" id="KW-0472">Membrane</keyword>
<reference evidence="3 4" key="1">
    <citation type="submission" date="2020-05" db="EMBL/GenBank/DDBJ databases">
        <title>Paenibacillus glebae, sp. nov., Paenibacillus humi sp. nov., Paenibacillus pedi sp. nov., Paenibacillus terrestris sp. nov. and Paenibacillus terricola sp. nov., isolated from a forest top soil sample.</title>
        <authorList>
            <person name="Qi S."/>
            <person name="Carlier A."/>
            <person name="Cnockaert M."/>
            <person name="Vandamme P."/>
        </authorList>
    </citation>
    <scope>NUCLEOTIDE SEQUENCE [LARGE SCALE GENOMIC DNA]</scope>
    <source>
        <strain evidence="3 4">LMG 29502</strain>
    </source>
</reference>
<sequence length="384" mass="43077">MGKSELTPEEQFLKDGDRSMDVRPVDIHDPVMEAIGFGKIRCTPELETPLPGGEAIDTMRRVETETRSARDRKRILRMPVRSWAAALILIVLLGGGYSWYTGGPRQAAGFEYEVLPYKPLPVTKSGLMISLLKAPLTPGLPPDPAASQPQPRKQREEDELWTLKYNKGYNAIKKLLLPGEYATFVLKQDGREGRSQLGVYHPLMKFTDYSAFKSSAEKHLAPHLKQPGYMPDGYKFDQAWIPPSIKKIEEKELLAGTGGIKLGDGFRVIWRREPAGNIAFNSSSLMYRNGENQINLNAKRIDEKAETAETLLWTKTTTIENIDIGGKQLIYLEPSGNEDFKVGYKYKLVWADPEAQIVYDVTANAENTTLTKDEIIRIAAGMMN</sequence>
<feature type="domain" description="DUF4367" evidence="2">
    <location>
        <begin position="286"/>
        <end position="382"/>
    </location>
</feature>
<dbReference type="EMBL" id="JABMKX010000004">
    <property type="protein sequence ID" value="NQX45519.1"/>
    <property type="molecule type" value="Genomic_DNA"/>
</dbReference>
<evidence type="ECO:0000256" key="1">
    <source>
        <dbReference type="SAM" id="Phobius"/>
    </source>
</evidence>
<keyword evidence="1" id="KW-0812">Transmembrane</keyword>
<protein>
    <submittedName>
        <fullName evidence="3">DUF4367 domain-containing protein</fullName>
    </submittedName>
</protein>
<name>A0ABX2DLL0_9BACL</name>
<evidence type="ECO:0000313" key="3">
    <source>
        <dbReference type="EMBL" id="NQX45519.1"/>
    </source>
</evidence>
<feature type="transmembrane region" description="Helical" evidence="1">
    <location>
        <begin position="80"/>
        <end position="100"/>
    </location>
</feature>
<dbReference type="Proteomes" id="UP000711047">
    <property type="component" value="Unassembled WGS sequence"/>
</dbReference>
<evidence type="ECO:0000313" key="4">
    <source>
        <dbReference type="Proteomes" id="UP000711047"/>
    </source>
</evidence>
<accession>A0ABX2DLL0</accession>
<evidence type="ECO:0000259" key="2">
    <source>
        <dbReference type="Pfam" id="PF14285"/>
    </source>
</evidence>
<comment type="caution">
    <text evidence="3">The sequence shown here is derived from an EMBL/GenBank/DDBJ whole genome shotgun (WGS) entry which is preliminary data.</text>
</comment>
<dbReference type="RefSeq" id="WP_173131051.1">
    <property type="nucleotide sequence ID" value="NZ_JABMKX010000004.1"/>
</dbReference>